<feature type="transmembrane region" description="Helical" evidence="2">
    <location>
        <begin position="44"/>
        <end position="66"/>
    </location>
</feature>
<dbReference type="Proteomes" id="UP000799777">
    <property type="component" value="Unassembled WGS sequence"/>
</dbReference>
<dbReference type="AlphaFoldDB" id="A0A9P4LGH9"/>
<keyword evidence="2" id="KW-0812">Transmembrane</keyword>
<evidence type="ECO:0000256" key="1">
    <source>
        <dbReference type="SAM" id="MobiDB-lite"/>
    </source>
</evidence>
<organism evidence="3 4">
    <name type="scientific">Setomelanomma holmii</name>
    <dbReference type="NCBI Taxonomy" id="210430"/>
    <lineage>
        <taxon>Eukaryota</taxon>
        <taxon>Fungi</taxon>
        <taxon>Dikarya</taxon>
        <taxon>Ascomycota</taxon>
        <taxon>Pezizomycotina</taxon>
        <taxon>Dothideomycetes</taxon>
        <taxon>Pleosporomycetidae</taxon>
        <taxon>Pleosporales</taxon>
        <taxon>Pleosporineae</taxon>
        <taxon>Phaeosphaeriaceae</taxon>
        <taxon>Setomelanomma</taxon>
    </lineage>
</organism>
<keyword evidence="2" id="KW-0472">Membrane</keyword>
<feature type="compositionally biased region" description="Basic and acidic residues" evidence="1">
    <location>
        <begin position="542"/>
        <end position="553"/>
    </location>
</feature>
<feature type="transmembrane region" description="Helical" evidence="2">
    <location>
        <begin position="155"/>
        <end position="177"/>
    </location>
</feature>
<keyword evidence="2" id="KW-1133">Transmembrane helix</keyword>
<dbReference type="OrthoDB" id="3944567at2759"/>
<feature type="transmembrane region" description="Helical" evidence="2">
    <location>
        <begin position="78"/>
        <end position="97"/>
    </location>
</feature>
<reference evidence="3" key="1">
    <citation type="journal article" date="2020" name="Stud. Mycol.">
        <title>101 Dothideomycetes genomes: a test case for predicting lifestyles and emergence of pathogens.</title>
        <authorList>
            <person name="Haridas S."/>
            <person name="Albert R."/>
            <person name="Binder M."/>
            <person name="Bloem J."/>
            <person name="Labutti K."/>
            <person name="Salamov A."/>
            <person name="Andreopoulos B."/>
            <person name="Baker S."/>
            <person name="Barry K."/>
            <person name="Bills G."/>
            <person name="Bluhm B."/>
            <person name="Cannon C."/>
            <person name="Castanera R."/>
            <person name="Culley D."/>
            <person name="Daum C."/>
            <person name="Ezra D."/>
            <person name="Gonzalez J."/>
            <person name="Henrissat B."/>
            <person name="Kuo A."/>
            <person name="Liang C."/>
            <person name="Lipzen A."/>
            <person name="Lutzoni F."/>
            <person name="Magnuson J."/>
            <person name="Mondo S."/>
            <person name="Nolan M."/>
            <person name="Ohm R."/>
            <person name="Pangilinan J."/>
            <person name="Park H.-J."/>
            <person name="Ramirez L."/>
            <person name="Alfaro M."/>
            <person name="Sun H."/>
            <person name="Tritt A."/>
            <person name="Yoshinaga Y."/>
            <person name="Zwiers L.-H."/>
            <person name="Turgeon B."/>
            <person name="Goodwin S."/>
            <person name="Spatafora J."/>
            <person name="Crous P."/>
            <person name="Grigoriev I."/>
        </authorList>
    </citation>
    <scope>NUCLEOTIDE SEQUENCE</scope>
    <source>
        <strain evidence="3">CBS 110217</strain>
    </source>
</reference>
<feature type="region of interest" description="Disordered" evidence="1">
    <location>
        <begin position="535"/>
        <end position="565"/>
    </location>
</feature>
<accession>A0A9P4LGH9</accession>
<evidence type="ECO:0000313" key="3">
    <source>
        <dbReference type="EMBL" id="KAF2024378.1"/>
    </source>
</evidence>
<proteinExistence type="predicted"/>
<protein>
    <submittedName>
        <fullName evidence="3">Uncharacterized protein</fullName>
    </submittedName>
</protein>
<gene>
    <name evidence="3" type="ORF">EK21DRAFT_104688</name>
</gene>
<evidence type="ECO:0000313" key="4">
    <source>
        <dbReference type="Proteomes" id="UP000799777"/>
    </source>
</evidence>
<feature type="region of interest" description="Disordered" evidence="1">
    <location>
        <begin position="316"/>
        <end position="477"/>
    </location>
</feature>
<feature type="compositionally biased region" description="Polar residues" evidence="1">
    <location>
        <begin position="317"/>
        <end position="347"/>
    </location>
</feature>
<keyword evidence="4" id="KW-1185">Reference proteome</keyword>
<comment type="caution">
    <text evidence="3">The sequence shown here is derived from an EMBL/GenBank/DDBJ whole genome shotgun (WGS) entry which is preliminary data.</text>
</comment>
<name>A0A9P4LGH9_9PLEO</name>
<dbReference type="EMBL" id="ML978297">
    <property type="protein sequence ID" value="KAF2024378.1"/>
    <property type="molecule type" value="Genomic_DNA"/>
</dbReference>
<feature type="compositionally biased region" description="Polar residues" evidence="1">
    <location>
        <begin position="451"/>
        <end position="466"/>
    </location>
</feature>
<evidence type="ECO:0000256" key="2">
    <source>
        <dbReference type="SAM" id="Phobius"/>
    </source>
</evidence>
<sequence length="578" mass="62840">MAGSNSSSGGSTKLPSTKNEKKTGAINITVNIPRRKLTLVTITLLLNILHYSALACLFTTVWQISVAPKDATSLPSEILTLISIIATFFYTGLHTIISYKQKIWMRQRRHLFAIKRTSYVAIRVAVTLCVLWLQPRRATGLQSWEFGMECRISRASMTFAMINLVASFISFGVLAVIRRPFEANLFRHGFQPPVNPFATPCVSRDTSPLRNASERRLRGSRRSAFTRRSPSIVSDVTTLDLSNSPPPPMIHAPTSSLDKLPPVFRASASHPALTLPPRLAGAVSLTGIIPLFVAPQFSASTWKALRPSTFSYHGRYSRSSVSLTRPHRLSTTTPAGSVDWTSQSGSTGPEGRDTPGSEEDNADRRASAQDTAFATLNGLPVPGTTRPKTRGNQHSRTASAPDATLGAEEPPQTDRMAMGWKPQLVGQRATAEEEAEIEAPPAPTKLPRIVRSSSADLLSRFSPDTSPDNDDKTPRRELEYNIDAHARVMKELPFRRSRSDSYLGNSDADATVGASSFEQAAAAMVGNMPLDLKLGKNVGRTSHSEEARKRDGGSEGGGSGVLTYEQLKNKPLPNIAVV</sequence>